<dbReference type="PROSITE" id="PS51083">
    <property type="entry name" value="ZF_HIT"/>
    <property type="match status" value="1"/>
</dbReference>
<organism evidence="4 5">
    <name type="scientific">Eimeria acervulina</name>
    <name type="common">Coccidian parasite</name>
    <dbReference type="NCBI Taxonomy" id="5801"/>
    <lineage>
        <taxon>Eukaryota</taxon>
        <taxon>Sar</taxon>
        <taxon>Alveolata</taxon>
        <taxon>Apicomplexa</taxon>
        <taxon>Conoidasida</taxon>
        <taxon>Coccidia</taxon>
        <taxon>Eucoccidiorida</taxon>
        <taxon>Eimeriorina</taxon>
        <taxon>Eimeriidae</taxon>
        <taxon>Eimeria</taxon>
    </lineage>
</organism>
<evidence type="ECO:0000256" key="2">
    <source>
        <dbReference type="SAM" id="MobiDB-lite"/>
    </source>
</evidence>
<dbReference type="Proteomes" id="UP000018050">
    <property type="component" value="Unassembled WGS sequence"/>
</dbReference>
<feature type="region of interest" description="Disordered" evidence="2">
    <location>
        <begin position="232"/>
        <end position="279"/>
    </location>
</feature>
<reference evidence="4" key="1">
    <citation type="submission" date="2013-10" db="EMBL/GenBank/DDBJ databases">
        <title>Genomic analysis of the causative agents of coccidiosis in chickens.</title>
        <authorList>
            <person name="Reid A.J."/>
            <person name="Blake D."/>
            <person name="Billington K."/>
            <person name="Browne H."/>
            <person name="Dunn M."/>
            <person name="Hung S."/>
            <person name="Kawahara F."/>
            <person name="Miranda-Saavedra D."/>
            <person name="Mourier T."/>
            <person name="Nagra H."/>
            <person name="Otto T.D."/>
            <person name="Rawlings N."/>
            <person name="Sanchez A."/>
            <person name="Sanders M."/>
            <person name="Subramaniam C."/>
            <person name="Tay Y."/>
            <person name="Dear P."/>
            <person name="Doerig C."/>
            <person name="Gruber A."/>
            <person name="Parkinson J."/>
            <person name="Shirley M."/>
            <person name="Wan K.L."/>
            <person name="Berriman M."/>
            <person name="Tomley F."/>
            <person name="Pain A."/>
        </authorList>
    </citation>
    <scope>NUCLEOTIDE SEQUENCE</scope>
    <source>
        <strain evidence="4">Houghton</strain>
    </source>
</reference>
<feature type="compositionally biased region" description="Low complexity" evidence="2">
    <location>
        <begin position="233"/>
        <end position="248"/>
    </location>
</feature>
<protein>
    <recommendedName>
        <fullName evidence="3">HIT-type domain-containing protein</fullName>
    </recommendedName>
</protein>
<dbReference type="GeneID" id="25268875"/>
<sequence>MNASGSAQSGGTPLTSQGRFEGGMTSGSRRFNRGFAARGSGADNANSRFSGAFYGRPRGRFGAPGQRRGYRGRGVGRGGAAAAAAAAASAATTATTPGTATTAAATTAAAATTTTAATAPADIRRKGICSVCGEGDGKYKFRCCGSRFCSTSCYKQHTETPCEGKQNVKNSLAVEEAEKTKKKCTGGVVGPTGGPPLSGVYSAVHTAEDSIAQTCLNNTADNFNSTSFDAAELQQQQQLHLQQQQQQQEEGPQDADDTSDSSEGHSTDTSVSEDEAENMQEIKKERYRQQTPQAFIERAFGCLSAAERAAIQIFSSRPELHDINLQSSIRTVVSAAVQSPAAGFSVLYEMLQRESFRSFAEELMEVIDEKNEKKKENKEKTDINSAQTLQIHAQRCINAAGERRN</sequence>
<dbReference type="EMBL" id="HG670896">
    <property type="protein sequence ID" value="CDI78620.1"/>
    <property type="molecule type" value="Genomic_DNA"/>
</dbReference>
<dbReference type="VEuPathDB" id="ToxoDB:EAH_00008050"/>
<evidence type="ECO:0000259" key="3">
    <source>
        <dbReference type="PROSITE" id="PS51083"/>
    </source>
</evidence>
<keyword evidence="1" id="KW-0862">Zinc</keyword>
<evidence type="ECO:0000313" key="4">
    <source>
        <dbReference type="EMBL" id="CDI78620.1"/>
    </source>
</evidence>
<dbReference type="RefSeq" id="XP_013251160.1">
    <property type="nucleotide sequence ID" value="XM_013395706.1"/>
</dbReference>
<dbReference type="GO" id="GO:0008270">
    <property type="term" value="F:zinc ion binding"/>
    <property type="evidence" value="ECO:0007669"/>
    <property type="project" value="UniProtKB-UniRule"/>
</dbReference>
<evidence type="ECO:0000313" key="5">
    <source>
        <dbReference type="Proteomes" id="UP000018050"/>
    </source>
</evidence>
<keyword evidence="5" id="KW-1185">Reference proteome</keyword>
<gene>
    <name evidence="4" type="ORF">EAH_00008050</name>
</gene>
<feature type="compositionally biased region" description="Polar residues" evidence="2">
    <location>
        <begin position="1"/>
        <end position="18"/>
    </location>
</feature>
<evidence type="ECO:0000256" key="1">
    <source>
        <dbReference type="PROSITE-ProRule" id="PRU00453"/>
    </source>
</evidence>
<keyword evidence="1" id="KW-0863">Zinc-finger</keyword>
<keyword evidence="1" id="KW-0479">Metal-binding</keyword>
<feature type="compositionally biased region" description="Acidic residues" evidence="2">
    <location>
        <begin position="251"/>
        <end position="260"/>
    </location>
</feature>
<feature type="region of interest" description="Disordered" evidence="2">
    <location>
        <begin position="1"/>
        <end position="76"/>
    </location>
</feature>
<accession>U6GEP0</accession>
<dbReference type="InterPro" id="IPR007529">
    <property type="entry name" value="Znf_HIT"/>
</dbReference>
<feature type="domain" description="HIT-type" evidence="3">
    <location>
        <begin position="129"/>
        <end position="162"/>
    </location>
</feature>
<dbReference type="SUPFAM" id="SSF144232">
    <property type="entry name" value="HIT/MYND zinc finger-like"/>
    <property type="match status" value="1"/>
</dbReference>
<proteinExistence type="predicted"/>
<dbReference type="Gene3D" id="3.30.60.190">
    <property type="match status" value="1"/>
</dbReference>
<name>U6GEP0_EIMAC</name>
<reference evidence="4" key="2">
    <citation type="submission" date="2013-10" db="EMBL/GenBank/DDBJ databases">
        <authorList>
            <person name="Aslett M."/>
        </authorList>
    </citation>
    <scope>NUCLEOTIDE SEQUENCE</scope>
    <source>
        <strain evidence="4">Houghton</strain>
    </source>
</reference>
<dbReference type="AlphaFoldDB" id="U6GEP0"/>